<keyword evidence="3" id="KW-1185">Reference proteome</keyword>
<reference evidence="3" key="1">
    <citation type="journal article" date="2017" name="Front. Plant Sci.">
        <title>Climate Clever Clovers: New Paradigm to Reduce the Environmental Footprint of Ruminants by Breeding Low Methanogenic Forages Utilizing Haplotype Variation.</title>
        <authorList>
            <person name="Kaur P."/>
            <person name="Appels R."/>
            <person name="Bayer P.E."/>
            <person name="Keeble-Gagnere G."/>
            <person name="Wang J."/>
            <person name="Hirakawa H."/>
            <person name="Shirasawa K."/>
            <person name="Vercoe P."/>
            <person name="Stefanova K."/>
            <person name="Durmic Z."/>
            <person name="Nichols P."/>
            <person name="Revell C."/>
            <person name="Isobe S.N."/>
            <person name="Edwards D."/>
            <person name="Erskine W."/>
        </authorList>
    </citation>
    <scope>NUCLEOTIDE SEQUENCE [LARGE SCALE GENOMIC DNA]</scope>
    <source>
        <strain evidence="3">cv. Daliak</strain>
    </source>
</reference>
<dbReference type="InterPro" id="IPR036849">
    <property type="entry name" value="Enolase-like_C_sf"/>
</dbReference>
<dbReference type="SUPFAM" id="SSF51604">
    <property type="entry name" value="Enolase C-terminal domain-like"/>
    <property type="match status" value="1"/>
</dbReference>
<proteinExistence type="predicted"/>
<sequence>MVPWTDDFLPQHVSIPSQYHCQVWAGAEMTLIDAVANSICAPLWRLFGGASNTIITDITIPIVSSAEAAELAYKYYKEGFETLKLKVSKNLKADIEVLQAIRVVHAP</sequence>
<evidence type="ECO:0000313" key="3">
    <source>
        <dbReference type="Proteomes" id="UP000242715"/>
    </source>
</evidence>
<dbReference type="GO" id="GO:0046872">
    <property type="term" value="F:metal ion binding"/>
    <property type="evidence" value="ECO:0007669"/>
    <property type="project" value="UniProtKB-KW"/>
</dbReference>
<accession>A0A2Z6NM19</accession>
<dbReference type="AlphaFoldDB" id="A0A2Z6NM19"/>
<dbReference type="PANTHER" id="PTHR48073:SF2">
    <property type="entry name" value="O-SUCCINYLBENZOATE SYNTHASE"/>
    <property type="match status" value="1"/>
</dbReference>
<dbReference type="Gene3D" id="3.20.20.120">
    <property type="entry name" value="Enolase-like C-terminal domain"/>
    <property type="match status" value="1"/>
</dbReference>
<protein>
    <submittedName>
        <fullName evidence="2">Uncharacterized protein</fullName>
    </submittedName>
</protein>
<evidence type="ECO:0000313" key="2">
    <source>
        <dbReference type="EMBL" id="GAU44696.1"/>
    </source>
</evidence>
<organism evidence="2 3">
    <name type="scientific">Trifolium subterraneum</name>
    <name type="common">Subterranean clover</name>
    <dbReference type="NCBI Taxonomy" id="3900"/>
    <lineage>
        <taxon>Eukaryota</taxon>
        <taxon>Viridiplantae</taxon>
        <taxon>Streptophyta</taxon>
        <taxon>Embryophyta</taxon>
        <taxon>Tracheophyta</taxon>
        <taxon>Spermatophyta</taxon>
        <taxon>Magnoliopsida</taxon>
        <taxon>eudicotyledons</taxon>
        <taxon>Gunneridae</taxon>
        <taxon>Pentapetalae</taxon>
        <taxon>rosids</taxon>
        <taxon>fabids</taxon>
        <taxon>Fabales</taxon>
        <taxon>Fabaceae</taxon>
        <taxon>Papilionoideae</taxon>
        <taxon>50 kb inversion clade</taxon>
        <taxon>NPAAA clade</taxon>
        <taxon>Hologalegina</taxon>
        <taxon>IRL clade</taxon>
        <taxon>Trifolieae</taxon>
        <taxon>Trifolium</taxon>
    </lineage>
</organism>
<dbReference type="InterPro" id="IPR029017">
    <property type="entry name" value="Enolase-like_N"/>
</dbReference>
<evidence type="ECO:0000256" key="1">
    <source>
        <dbReference type="ARBA" id="ARBA00022723"/>
    </source>
</evidence>
<dbReference type="Gene3D" id="3.30.390.10">
    <property type="entry name" value="Enolase-like, N-terminal domain"/>
    <property type="match status" value="1"/>
</dbReference>
<gene>
    <name evidence="2" type="ORF">TSUD_24590</name>
</gene>
<dbReference type="PANTHER" id="PTHR48073">
    <property type="entry name" value="O-SUCCINYLBENZOATE SYNTHASE-RELATED"/>
    <property type="match status" value="1"/>
</dbReference>
<dbReference type="EMBL" id="DF974065">
    <property type="protein sequence ID" value="GAU44696.1"/>
    <property type="molecule type" value="Genomic_DNA"/>
</dbReference>
<name>A0A2Z6NM19_TRISU</name>
<dbReference type="Proteomes" id="UP000242715">
    <property type="component" value="Unassembled WGS sequence"/>
</dbReference>
<dbReference type="OrthoDB" id="17395at2759"/>
<keyword evidence="1" id="KW-0479">Metal-binding</keyword>